<organism evidence="1 2">
    <name type="scientific">Kipferlia bialata</name>
    <dbReference type="NCBI Taxonomy" id="797122"/>
    <lineage>
        <taxon>Eukaryota</taxon>
        <taxon>Metamonada</taxon>
        <taxon>Carpediemonas-like organisms</taxon>
        <taxon>Kipferlia</taxon>
    </lineage>
</organism>
<sequence>MCGTYDEYGGYHFTGVTKKERKSRKKHANWFMKCTAVQMKELC</sequence>
<comment type="caution">
    <text evidence="1">The sequence shown here is derived from an EMBL/GenBank/DDBJ whole genome shotgun (WGS) entry which is preliminary data.</text>
</comment>
<feature type="non-terminal residue" evidence="1">
    <location>
        <position position="1"/>
    </location>
</feature>
<name>A0A391P467_9EUKA</name>
<gene>
    <name evidence="1" type="ORF">KIPB_015474</name>
</gene>
<dbReference type="Proteomes" id="UP000265618">
    <property type="component" value="Unassembled WGS sequence"/>
</dbReference>
<proteinExistence type="predicted"/>
<reference evidence="1 2" key="1">
    <citation type="journal article" date="2018" name="PLoS ONE">
        <title>The draft genome of Kipferlia bialata reveals reductive genome evolution in fornicate parasites.</title>
        <authorList>
            <person name="Tanifuji G."/>
            <person name="Takabayashi S."/>
            <person name="Kume K."/>
            <person name="Takagi M."/>
            <person name="Nakayama T."/>
            <person name="Kamikawa R."/>
            <person name="Inagaki Y."/>
            <person name="Hashimoto T."/>
        </authorList>
    </citation>
    <scope>NUCLEOTIDE SEQUENCE [LARGE SCALE GENOMIC DNA]</scope>
    <source>
        <strain evidence="1">NY0173</strain>
    </source>
</reference>
<accession>A0A391P467</accession>
<dbReference type="EMBL" id="BDIP01008699">
    <property type="protein sequence ID" value="GCA64823.1"/>
    <property type="molecule type" value="Genomic_DNA"/>
</dbReference>
<dbReference type="AlphaFoldDB" id="A0A391P467"/>
<protein>
    <submittedName>
        <fullName evidence="1">Uncharacterized protein</fullName>
    </submittedName>
</protein>
<evidence type="ECO:0000313" key="2">
    <source>
        <dbReference type="Proteomes" id="UP000265618"/>
    </source>
</evidence>
<evidence type="ECO:0000313" key="1">
    <source>
        <dbReference type="EMBL" id="GCA64823.1"/>
    </source>
</evidence>
<keyword evidence="2" id="KW-1185">Reference proteome</keyword>